<proteinExistence type="predicted"/>
<protein>
    <submittedName>
        <fullName evidence="3">Uncharacterized protein LOC116664774</fullName>
    </submittedName>
</protein>
<dbReference type="KEGG" id="cfr:116664774"/>
<keyword evidence="2" id="KW-1185">Reference proteome</keyword>
<feature type="compositionally biased region" description="Polar residues" evidence="1">
    <location>
        <begin position="152"/>
        <end position="161"/>
    </location>
</feature>
<gene>
    <name evidence="3" type="primary">LOC116664774</name>
</gene>
<reference evidence="3" key="1">
    <citation type="submission" date="2025-08" db="UniProtKB">
        <authorList>
            <consortium name="RefSeq"/>
        </authorList>
    </citation>
    <scope>IDENTIFICATION</scope>
    <source>
        <tissue evidence="3">Ear skin</tissue>
    </source>
</reference>
<dbReference type="Proteomes" id="UP000694856">
    <property type="component" value="Chromosome 7"/>
</dbReference>
<organism evidence="2 3">
    <name type="scientific">Camelus ferus</name>
    <name type="common">Wild bactrian camel</name>
    <name type="synonym">Camelus bactrianus ferus</name>
    <dbReference type="NCBI Taxonomy" id="419612"/>
    <lineage>
        <taxon>Eukaryota</taxon>
        <taxon>Metazoa</taxon>
        <taxon>Chordata</taxon>
        <taxon>Craniata</taxon>
        <taxon>Vertebrata</taxon>
        <taxon>Euteleostomi</taxon>
        <taxon>Mammalia</taxon>
        <taxon>Eutheria</taxon>
        <taxon>Laurasiatheria</taxon>
        <taxon>Artiodactyla</taxon>
        <taxon>Tylopoda</taxon>
        <taxon>Camelidae</taxon>
        <taxon>Camelus</taxon>
    </lineage>
</organism>
<name>A0A8B8T9L5_CAMFR</name>
<sequence length="217" mass="24124">MTLHPAPSVPACCGRTWAAQLAKNLMDFISQMEKPSHRVSAADGYADLKRPNQDAHLGSLAPRAGPLHLGDSSCPWSWFIRVMRTFWRRNFLPRLGKEAVGIGVLQTWSAGPAGAQPRQHLPCEQDPKTSPCHTQGRKTKDGVQHPFASKSLAENWTSHKPSATGKHKISPSPRRPPSEQQEKIVKTLWIQKKGEIIDQSLAAFLRYVCDCHLPVPF</sequence>
<dbReference type="RefSeq" id="XP_032338940.1">
    <property type="nucleotide sequence ID" value="XM_032483049.1"/>
</dbReference>
<evidence type="ECO:0000313" key="3">
    <source>
        <dbReference type="RefSeq" id="XP_032338940.1"/>
    </source>
</evidence>
<dbReference type="GeneID" id="116664774"/>
<evidence type="ECO:0000313" key="2">
    <source>
        <dbReference type="Proteomes" id="UP000694856"/>
    </source>
</evidence>
<feature type="region of interest" description="Disordered" evidence="1">
    <location>
        <begin position="111"/>
        <end position="181"/>
    </location>
</feature>
<accession>A0A8B8T9L5</accession>
<evidence type="ECO:0000256" key="1">
    <source>
        <dbReference type="SAM" id="MobiDB-lite"/>
    </source>
</evidence>
<dbReference type="AlphaFoldDB" id="A0A8B8T9L5"/>